<dbReference type="PROSITE" id="PS51837">
    <property type="entry name" value="LITAF"/>
    <property type="match status" value="1"/>
</dbReference>
<comment type="subcellular location">
    <subcellularLocation>
        <location evidence="1">Membrane</location>
        <topology evidence="1">Peripheral membrane protein</topology>
    </subcellularLocation>
</comment>
<dbReference type="GO" id="GO:0008270">
    <property type="term" value="F:zinc ion binding"/>
    <property type="evidence" value="ECO:0007669"/>
    <property type="project" value="TreeGrafter"/>
</dbReference>
<proteinExistence type="inferred from homology"/>
<keyword evidence="6" id="KW-1133">Transmembrane helix</keyword>
<reference evidence="8" key="1">
    <citation type="submission" date="2021-01" db="EMBL/GenBank/DDBJ databases">
        <authorList>
            <consortium name="Genoscope - CEA"/>
            <person name="William W."/>
        </authorList>
    </citation>
    <scope>NUCLEOTIDE SEQUENCE</scope>
</reference>
<evidence type="ECO:0000313" key="8">
    <source>
        <dbReference type="EMBL" id="CAD8104330.1"/>
    </source>
</evidence>
<dbReference type="SMART" id="SM00714">
    <property type="entry name" value="LITAF"/>
    <property type="match status" value="1"/>
</dbReference>
<evidence type="ECO:0000259" key="7">
    <source>
        <dbReference type="PROSITE" id="PS51837"/>
    </source>
</evidence>
<dbReference type="InterPro" id="IPR006629">
    <property type="entry name" value="LITAF"/>
</dbReference>
<dbReference type="PANTHER" id="PTHR23292:SF6">
    <property type="entry name" value="FI16602P1-RELATED"/>
    <property type="match status" value="1"/>
</dbReference>
<evidence type="ECO:0000256" key="6">
    <source>
        <dbReference type="SAM" id="Phobius"/>
    </source>
</evidence>
<comment type="caution">
    <text evidence="8">The sequence shown here is derived from an EMBL/GenBank/DDBJ whole genome shotgun (WGS) entry which is preliminary data.</text>
</comment>
<organism evidence="8 9">
    <name type="scientific">Paramecium primaurelia</name>
    <dbReference type="NCBI Taxonomy" id="5886"/>
    <lineage>
        <taxon>Eukaryota</taxon>
        <taxon>Sar</taxon>
        <taxon>Alveolata</taxon>
        <taxon>Ciliophora</taxon>
        <taxon>Intramacronucleata</taxon>
        <taxon>Oligohymenophorea</taxon>
        <taxon>Peniculida</taxon>
        <taxon>Parameciidae</taxon>
        <taxon>Paramecium</taxon>
    </lineage>
</organism>
<keyword evidence="5 6" id="KW-0472">Membrane</keyword>
<protein>
    <recommendedName>
        <fullName evidence="7">LITAF domain-containing protein</fullName>
    </recommendedName>
</protein>
<sequence length="129" mass="14467">MISNPMIESDQNNQQTISGQSQGTYQLVKSSQIELSVRNKLIEKETEYPKVPQSRKTEKLLCTQCNQVVESDVQYEMGRCSYIVMIILIAGLITAILAFLPCLLDNCKDAKHKCSKCAKLIGTKQFMCG</sequence>
<evidence type="ECO:0000313" key="9">
    <source>
        <dbReference type="Proteomes" id="UP000688137"/>
    </source>
</evidence>
<comment type="similarity">
    <text evidence="2">Belongs to the CDIP1/LITAF family.</text>
</comment>
<evidence type="ECO:0000256" key="3">
    <source>
        <dbReference type="ARBA" id="ARBA00022723"/>
    </source>
</evidence>
<gene>
    <name evidence="8" type="ORF">PPRIM_AZ9-3.1.T1230129</name>
</gene>
<keyword evidence="4" id="KW-0862">Zinc</keyword>
<dbReference type="PANTHER" id="PTHR23292">
    <property type="entry name" value="LIPOPOLYSACCHARIDE-INDUCED TUMOR NECROSIS FACTOR-ALPHA FACTOR"/>
    <property type="match status" value="1"/>
</dbReference>
<feature type="transmembrane region" description="Helical" evidence="6">
    <location>
        <begin position="82"/>
        <end position="104"/>
    </location>
</feature>
<evidence type="ECO:0000256" key="2">
    <source>
        <dbReference type="ARBA" id="ARBA00005975"/>
    </source>
</evidence>
<dbReference type="Pfam" id="PF10601">
    <property type="entry name" value="zf-LITAF-like"/>
    <property type="match status" value="1"/>
</dbReference>
<accession>A0A8S1PLS6</accession>
<dbReference type="AlphaFoldDB" id="A0A8S1PLS6"/>
<keyword evidence="3" id="KW-0479">Metal-binding</keyword>
<name>A0A8S1PLS6_PARPR</name>
<keyword evidence="9" id="KW-1185">Reference proteome</keyword>
<evidence type="ECO:0000256" key="5">
    <source>
        <dbReference type="ARBA" id="ARBA00023136"/>
    </source>
</evidence>
<dbReference type="GO" id="GO:0016020">
    <property type="term" value="C:membrane"/>
    <property type="evidence" value="ECO:0007669"/>
    <property type="project" value="UniProtKB-SubCell"/>
</dbReference>
<evidence type="ECO:0000256" key="4">
    <source>
        <dbReference type="ARBA" id="ARBA00022833"/>
    </source>
</evidence>
<dbReference type="EMBL" id="CAJJDM010000126">
    <property type="protein sequence ID" value="CAD8104330.1"/>
    <property type="molecule type" value="Genomic_DNA"/>
</dbReference>
<feature type="domain" description="LITAF" evidence="7">
    <location>
        <begin position="42"/>
        <end position="126"/>
    </location>
</feature>
<dbReference type="OMA" id="NCKDAKH"/>
<evidence type="ECO:0000256" key="1">
    <source>
        <dbReference type="ARBA" id="ARBA00004170"/>
    </source>
</evidence>
<dbReference type="Proteomes" id="UP000688137">
    <property type="component" value="Unassembled WGS sequence"/>
</dbReference>
<dbReference type="InterPro" id="IPR037519">
    <property type="entry name" value="LITAF_fam"/>
</dbReference>
<keyword evidence="6" id="KW-0812">Transmembrane</keyword>